<dbReference type="Gene3D" id="1.10.10.10">
    <property type="entry name" value="Winged helix-like DNA-binding domain superfamily/Winged helix DNA-binding domain"/>
    <property type="match status" value="1"/>
</dbReference>
<keyword evidence="2" id="KW-0238">DNA-binding</keyword>
<dbReference type="InterPro" id="IPR036390">
    <property type="entry name" value="WH_DNA-bd_sf"/>
</dbReference>
<dbReference type="InterPro" id="IPR008920">
    <property type="entry name" value="TF_FadR/GntR_C"/>
</dbReference>
<reference evidence="5 6" key="1">
    <citation type="journal article" date="2016" name="Nat. Commun.">
        <title>Thousands of microbial genomes shed light on interconnected biogeochemical processes in an aquifer system.</title>
        <authorList>
            <person name="Anantharaman K."/>
            <person name="Brown C.T."/>
            <person name="Hug L.A."/>
            <person name="Sharon I."/>
            <person name="Castelle C.J."/>
            <person name="Probst A.J."/>
            <person name="Thomas B.C."/>
            <person name="Singh A."/>
            <person name="Wilkins M.J."/>
            <person name="Karaoz U."/>
            <person name="Brodie E.L."/>
            <person name="Williams K.H."/>
            <person name="Hubbard S.S."/>
            <person name="Banfield J.F."/>
        </authorList>
    </citation>
    <scope>NUCLEOTIDE SEQUENCE [LARGE SCALE GENOMIC DNA]</scope>
    <source>
        <strain evidence="6">RIFCSPLOWO2_12_FULL_64_10</strain>
    </source>
</reference>
<dbReference type="InterPro" id="IPR000524">
    <property type="entry name" value="Tscrpt_reg_HTH_GntR"/>
</dbReference>
<dbReference type="Pfam" id="PF00392">
    <property type="entry name" value="GntR"/>
    <property type="match status" value="1"/>
</dbReference>
<sequence>MFKSLEKRNLSHRIIDEIKNYIVKQKLKPGDRLATEAEIAEALSVSRPSVREAVRVLEAIGVLESSPKRGINIKEFDPEHFFRYLLLDLYVDAENVIGVLELRLALDKGITDLVVEKATKQDISRMEEHIEGMRGSLDHPVDFYTHDWAFHFVIYEATRNRSIRALGQLLIKFLVTAQRRWWDVDKAVSPEHFHNHERILFALKARDPEEMRQALRSHYETSMWQLLKRRHDTQMEGQGELEKAQVL</sequence>
<dbReference type="SMART" id="SM00895">
    <property type="entry name" value="FCD"/>
    <property type="match status" value="1"/>
</dbReference>
<dbReference type="EMBL" id="MFKF01000345">
    <property type="protein sequence ID" value="OGG46052.1"/>
    <property type="molecule type" value="Genomic_DNA"/>
</dbReference>
<evidence type="ECO:0000259" key="4">
    <source>
        <dbReference type="PROSITE" id="PS50949"/>
    </source>
</evidence>
<dbReference type="Proteomes" id="UP000178606">
    <property type="component" value="Unassembled WGS sequence"/>
</dbReference>
<dbReference type="PROSITE" id="PS50949">
    <property type="entry name" value="HTH_GNTR"/>
    <property type="match status" value="1"/>
</dbReference>
<protein>
    <recommendedName>
        <fullName evidence="4">HTH gntR-type domain-containing protein</fullName>
    </recommendedName>
</protein>
<keyword evidence="1" id="KW-0805">Transcription regulation</keyword>
<dbReference type="SUPFAM" id="SSF46785">
    <property type="entry name" value="Winged helix' DNA-binding domain"/>
    <property type="match status" value="1"/>
</dbReference>
<feature type="domain" description="HTH gntR-type" evidence="4">
    <location>
        <begin position="8"/>
        <end position="76"/>
    </location>
</feature>
<evidence type="ECO:0000256" key="2">
    <source>
        <dbReference type="ARBA" id="ARBA00023125"/>
    </source>
</evidence>
<dbReference type="SMART" id="SM00345">
    <property type="entry name" value="HTH_GNTR"/>
    <property type="match status" value="1"/>
</dbReference>
<gene>
    <name evidence="5" type="ORF">A3F84_01910</name>
</gene>
<keyword evidence="3" id="KW-0804">Transcription</keyword>
<accession>A0A1F6CAQ9</accession>
<evidence type="ECO:0000256" key="1">
    <source>
        <dbReference type="ARBA" id="ARBA00023015"/>
    </source>
</evidence>
<dbReference type="GO" id="GO:0003700">
    <property type="term" value="F:DNA-binding transcription factor activity"/>
    <property type="evidence" value="ECO:0007669"/>
    <property type="project" value="InterPro"/>
</dbReference>
<dbReference type="PANTHER" id="PTHR43537">
    <property type="entry name" value="TRANSCRIPTIONAL REGULATOR, GNTR FAMILY"/>
    <property type="match status" value="1"/>
</dbReference>
<evidence type="ECO:0000313" key="5">
    <source>
        <dbReference type="EMBL" id="OGG46052.1"/>
    </source>
</evidence>
<dbReference type="PANTHER" id="PTHR43537:SF5">
    <property type="entry name" value="UXU OPERON TRANSCRIPTIONAL REGULATOR"/>
    <property type="match status" value="1"/>
</dbReference>
<dbReference type="Pfam" id="PF07729">
    <property type="entry name" value="FCD"/>
    <property type="match status" value="1"/>
</dbReference>
<dbReference type="Gene3D" id="1.20.120.530">
    <property type="entry name" value="GntR ligand-binding domain-like"/>
    <property type="match status" value="1"/>
</dbReference>
<proteinExistence type="predicted"/>
<dbReference type="InterPro" id="IPR036388">
    <property type="entry name" value="WH-like_DNA-bd_sf"/>
</dbReference>
<name>A0A1F6CAQ9_HANXR</name>
<dbReference type="PRINTS" id="PR00035">
    <property type="entry name" value="HTHGNTR"/>
</dbReference>
<dbReference type="SUPFAM" id="SSF48008">
    <property type="entry name" value="GntR ligand-binding domain-like"/>
    <property type="match status" value="1"/>
</dbReference>
<dbReference type="CDD" id="cd07377">
    <property type="entry name" value="WHTH_GntR"/>
    <property type="match status" value="1"/>
</dbReference>
<dbReference type="AlphaFoldDB" id="A0A1F6CAQ9"/>
<dbReference type="GO" id="GO:0003677">
    <property type="term" value="F:DNA binding"/>
    <property type="evidence" value="ECO:0007669"/>
    <property type="project" value="UniProtKB-KW"/>
</dbReference>
<evidence type="ECO:0000313" key="6">
    <source>
        <dbReference type="Proteomes" id="UP000178606"/>
    </source>
</evidence>
<organism evidence="5 6">
    <name type="scientific">Handelsmanbacteria sp. (strain RIFCSPLOWO2_12_FULL_64_10)</name>
    <dbReference type="NCBI Taxonomy" id="1817868"/>
    <lineage>
        <taxon>Bacteria</taxon>
        <taxon>Candidatus Handelsmaniibacteriota</taxon>
    </lineage>
</organism>
<comment type="caution">
    <text evidence="5">The sequence shown here is derived from an EMBL/GenBank/DDBJ whole genome shotgun (WGS) entry which is preliminary data.</text>
</comment>
<dbReference type="InterPro" id="IPR011711">
    <property type="entry name" value="GntR_C"/>
</dbReference>
<evidence type="ECO:0000256" key="3">
    <source>
        <dbReference type="ARBA" id="ARBA00023163"/>
    </source>
</evidence>